<dbReference type="GO" id="GO:0005506">
    <property type="term" value="F:iron ion binding"/>
    <property type="evidence" value="ECO:0007669"/>
    <property type="project" value="InterPro"/>
</dbReference>
<evidence type="ECO:0000256" key="3">
    <source>
        <dbReference type="ARBA" id="ARBA00022723"/>
    </source>
</evidence>
<dbReference type="RefSeq" id="XP_007392560.1">
    <property type="nucleotide sequence ID" value="XM_007392498.1"/>
</dbReference>
<evidence type="ECO:0000256" key="1">
    <source>
        <dbReference type="ARBA" id="ARBA00001971"/>
    </source>
</evidence>
<dbReference type="InterPro" id="IPR017972">
    <property type="entry name" value="Cyt_P450_CS"/>
</dbReference>
<feature type="binding site" description="axial binding residue" evidence="6">
    <location>
        <position position="257"/>
    </location>
    <ligand>
        <name>heme</name>
        <dbReference type="ChEBI" id="CHEBI:30413"/>
    </ligand>
    <ligandPart>
        <name>Fe</name>
        <dbReference type="ChEBI" id="CHEBI:18248"/>
    </ligandPart>
</feature>
<reference evidence="8 9" key="1">
    <citation type="journal article" date="2012" name="BMC Genomics">
        <title>Comparative genomics of the white-rot fungi, Phanerochaete carnosa and P. chrysosporium, to elucidate the genetic basis of the distinct wood types they colonize.</title>
        <authorList>
            <person name="Suzuki H."/>
            <person name="MacDonald J."/>
            <person name="Syed K."/>
            <person name="Salamov A."/>
            <person name="Hori C."/>
            <person name="Aerts A."/>
            <person name="Henrissat B."/>
            <person name="Wiebenga A."/>
            <person name="vanKuyk P.A."/>
            <person name="Barry K."/>
            <person name="Lindquist E."/>
            <person name="LaButti K."/>
            <person name="Lapidus A."/>
            <person name="Lucas S."/>
            <person name="Coutinho P."/>
            <person name="Gong Y."/>
            <person name="Samejima M."/>
            <person name="Mahadevan R."/>
            <person name="Abou-Zaid M."/>
            <person name="de Vries R.P."/>
            <person name="Igarashi K."/>
            <person name="Yadav J.S."/>
            <person name="Grigoriev I.V."/>
            <person name="Master E.R."/>
        </authorList>
    </citation>
    <scope>NUCLEOTIDE SEQUENCE [LARGE SCALE GENOMIC DNA]</scope>
    <source>
        <strain evidence="8 9">HHB-10118-sp</strain>
    </source>
</reference>
<dbReference type="KEGG" id="pco:PHACADRAFT_192410"/>
<dbReference type="PANTHER" id="PTHR46206">
    <property type="entry name" value="CYTOCHROME P450"/>
    <property type="match status" value="1"/>
</dbReference>
<comment type="cofactor">
    <cofactor evidence="1 6">
        <name>heme</name>
        <dbReference type="ChEBI" id="CHEBI:30413"/>
    </cofactor>
</comment>
<dbReference type="GeneID" id="18910824"/>
<gene>
    <name evidence="8" type="ORF">PHACADRAFT_192410</name>
</gene>
<keyword evidence="9" id="KW-1185">Reference proteome</keyword>
<evidence type="ECO:0008006" key="10">
    <source>
        <dbReference type="Google" id="ProtNLM"/>
    </source>
</evidence>
<dbReference type="CDD" id="cd11041">
    <property type="entry name" value="CYP503A1-like"/>
    <property type="match status" value="1"/>
</dbReference>
<dbReference type="InParanoid" id="K5XAQ1"/>
<evidence type="ECO:0000256" key="5">
    <source>
        <dbReference type="ARBA" id="ARBA00023004"/>
    </source>
</evidence>
<dbReference type="GO" id="GO:0004497">
    <property type="term" value="F:monooxygenase activity"/>
    <property type="evidence" value="ECO:0007669"/>
    <property type="project" value="UniProtKB-KW"/>
</dbReference>
<dbReference type="PROSITE" id="PS00086">
    <property type="entry name" value="CYTOCHROME_P450"/>
    <property type="match status" value="1"/>
</dbReference>
<keyword evidence="4 7" id="KW-0560">Oxidoreductase</keyword>
<dbReference type="InterPro" id="IPR002403">
    <property type="entry name" value="Cyt_P450_E_grp-IV"/>
</dbReference>
<dbReference type="EMBL" id="JH930469">
    <property type="protein sequence ID" value="EKM60012.1"/>
    <property type="molecule type" value="Genomic_DNA"/>
</dbReference>
<sequence>MDTIMRVVARATVRIFIGLPLCHHWKFLDISINYTTDTIKTGLILSMVPVHLKSIVNHLINSNYKTIDCARALLGPTIERRRSMMEQYGDDWPDKPNDLLQWLMEAAEGIEREPRALTACLLMVCFAAIHTSSMSFTHALYRLAVHPEHLQLLREEVEAIVTEDSWSKGSLQKMRKIDSFLKESQRVKGINSILVECKALKDFTFSDGMFILKGSYVSTSKIATHDWRKYYNGLCTKHQMTNTSMEYLPFGIGKHACPGCFYAANKMKSMMAHLVMMYDVHMEKSGEVTRAFHFGSTISPNRTAKVLFRKQKD</sequence>
<dbReference type="OrthoDB" id="1844152at2759"/>
<evidence type="ECO:0000313" key="9">
    <source>
        <dbReference type="Proteomes" id="UP000008370"/>
    </source>
</evidence>
<dbReference type="GO" id="GO:0016705">
    <property type="term" value="F:oxidoreductase activity, acting on paired donors, with incorporation or reduction of molecular oxygen"/>
    <property type="evidence" value="ECO:0007669"/>
    <property type="project" value="InterPro"/>
</dbReference>
<dbReference type="SUPFAM" id="SSF48264">
    <property type="entry name" value="Cytochrome P450"/>
    <property type="match status" value="1"/>
</dbReference>
<name>K5XAQ1_PHACS</name>
<dbReference type="GO" id="GO:0020037">
    <property type="term" value="F:heme binding"/>
    <property type="evidence" value="ECO:0007669"/>
    <property type="project" value="InterPro"/>
</dbReference>
<dbReference type="InterPro" id="IPR001128">
    <property type="entry name" value="Cyt_P450"/>
</dbReference>
<evidence type="ECO:0000256" key="4">
    <source>
        <dbReference type="ARBA" id="ARBA00023002"/>
    </source>
</evidence>
<dbReference type="Pfam" id="PF00067">
    <property type="entry name" value="p450"/>
    <property type="match status" value="1"/>
</dbReference>
<dbReference type="AlphaFoldDB" id="K5XAQ1"/>
<dbReference type="HOGENOM" id="CLU_022195_1_0_1"/>
<keyword evidence="6 7" id="KW-0349">Heme</keyword>
<evidence type="ECO:0000256" key="2">
    <source>
        <dbReference type="ARBA" id="ARBA00010617"/>
    </source>
</evidence>
<evidence type="ECO:0000256" key="7">
    <source>
        <dbReference type="RuleBase" id="RU000461"/>
    </source>
</evidence>
<keyword evidence="5 6" id="KW-0408">Iron</keyword>
<protein>
    <recommendedName>
        <fullName evidence="10">Cytochrome P450</fullName>
    </recommendedName>
</protein>
<comment type="similarity">
    <text evidence="2 7">Belongs to the cytochrome P450 family.</text>
</comment>
<keyword evidence="7" id="KW-0503">Monooxygenase</keyword>
<dbReference type="PRINTS" id="PR00465">
    <property type="entry name" value="EP450IV"/>
</dbReference>
<accession>K5XAQ1</accession>
<organism evidence="8 9">
    <name type="scientific">Phanerochaete carnosa (strain HHB-10118-sp)</name>
    <name type="common">White-rot fungus</name>
    <name type="synonym">Peniophora carnosa</name>
    <dbReference type="NCBI Taxonomy" id="650164"/>
    <lineage>
        <taxon>Eukaryota</taxon>
        <taxon>Fungi</taxon>
        <taxon>Dikarya</taxon>
        <taxon>Basidiomycota</taxon>
        <taxon>Agaricomycotina</taxon>
        <taxon>Agaricomycetes</taxon>
        <taxon>Polyporales</taxon>
        <taxon>Phanerochaetaceae</taxon>
        <taxon>Phanerochaete</taxon>
    </lineage>
</organism>
<dbReference type="Proteomes" id="UP000008370">
    <property type="component" value="Unassembled WGS sequence"/>
</dbReference>
<evidence type="ECO:0000313" key="8">
    <source>
        <dbReference type="EMBL" id="EKM60012.1"/>
    </source>
</evidence>
<dbReference type="Gene3D" id="1.10.630.10">
    <property type="entry name" value="Cytochrome P450"/>
    <property type="match status" value="1"/>
</dbReference>
<evidence type="ECO:0000256" key="6">
    <source>
        <dbReference type="PIRSR" id="PIRSR602403-1"/>
    </source>
</evidence>
<dbReference type="InterPro" id="IPR036396">
    <property type="entry name" value="Cyt_P450_sf"/>
</dbReference>
<proteinExistence type="inferred from homology"/>
<keyword evidence="3 6" id="KW-0479">Metal-binding</keyword>